<reference evidence="14" key="1">
    <citation type="submission" date="2023-07" db="EMBL/GenBank/DDBJ databases">
        <title>Chromosome-level Genome Assembly of Striped Snakehead (Channa striata).</title>
        <authorList>
            <person name="Liu H."/>
        </authorList>
    </citation>
    <scope>NUCLEOTIDE SEQUENCE</scope>
    <source>
        <strain evidence="14">Gz</strain>
        <tissue evidence="14">Muscle</tissue>
    </source>
</reference>
<feature type="compositionally biased region" description="Basic and acidic residues" evidence="12">
    <location>
        <begin position="478"/>
        <end position="488"/>
    </location>
</feature>
<dbReference type="SMART" id="SM01284">
    <property type="entry name" value="ECSIT_Cterm"/>
    <property type="match status" value="1"/>
</dbReference>
<dbReference type="PANTHER" id="PTHR13113">
    <property type="entry name" value="ECSIT EVOLUTIONARILY CONSERVED SIGNALING INTERMEDIATE IN TOLL PATHWAYS"/>
    <property type="match status" value="1"/>
</dbReference>
<evidence type="ECO:0000256" key="11">
    <source>
        <dbReference type="ARBA" id="ARBA00023242"/>
    </source>
</evidence>
<dbReference type="AlphaFoldDB" id="A0AA88N6H9"/>
<dbReference type="GO" id="GO:0005739">
    <property type="term" value="C:mitochondrion"/>
    <property type="evidence" value="ECO:0007669"/>
    <property type="project" value="UniProtKB-SubCell"/>
</dbReference>
<feature type="compositionally biased region" description="Basic and acidic residues" evidence="12">
    <location>
        <begin position="454"/>
        <end position="467"/>
    </location>
</feature>
<dbReference type="InterPro" id="IPR010418">
    <property type="entry name" value="ECSIT"/>
</dbReference>
<evidence type="ECO:0000313" key="15">
    <source>
        <dbReference type="Proteomes" id="UP001187415"/>
    </source>
</evidence>
<keyword evidence="6" id="KW-0963">Cytoplasm</keyword>
<dbReference type="PANTHER" id="PTHR13113:SF1">
    <property type="entry name" value="EVOLUTIONARILY CONSERVED SIGNALING INTERMEDIATE IN TOLL PATHWAY, MITOCHONDRIAL"/>
    <property type="match status" value="1"/>
</dbReference>
<dbReference type="InterPro" id="IPR011990">
    <property type="entry name" value="TPR-like_helical_dom_sf"/>
</dbReference>
<dbReference type="Proteomes" id="UP001187415">
    <property type="component" value="Unassembled WGS sequence"/>
</dbReference>
<keyword evidence="8" id="KW-0391">Immunity</keyword>
<evidence type="ECO:0000256" key="9">
    <source>
        <dbReference type="ARBA" id="ARBA00022946"/>
    </source>
</evidence>
<organism evidence="14 15">
    <name type="scientific">Channa striata</name>
    <name type="common">Snakehead murrel</name>
    <name type="synonym">Ophicephalus striatus</name>
    <dbReference type="NCBI Taxonomy" id="64152"/>
    <lineage>
        <taxon>Eukaryota</taxon>
        <taxon>Metazoa</taxon>
        <taxon>Chordata</taxon>
        <taxon>Craniata</taxon>
        <taxon>Vertebrata</taxon>
        <taxon>Euteleostomi</taxon>
        <taxon>Actinopterygii</taxon>
        <taxon>Neopterygii</taxon>
        <taxon>Teleostei</taxon>
        <taxon>Neoteleostei</taxon>
        <taxon>Acanthomorphata</taxon>
        <taxon>Anabantaria</taxon>
        <taxon>Anabantiformes</taxon>
        <taxon>Channoidei</taxon>
        <taxon>Channidae</taxon>
        <taxon>Channa</taxon>
    </lineage>
</organism>
<accession>A0AA88N6H9</accession>
<proteinExistence type="inferred from homology"/>
<evidence type="ECO:0000256" key="1">
    <source>
        <dbReference type="ARBA" id="ARBA00004123"/>
    </source>
</evidence>
<evidence type="ECO:0000256" key="4">
    <source>
        <dbReference type="ARBA" id="ARBA00007674"/>
    </source>
</evidence>
<sequence length="488" mass="55990">MCAGPGCAAGVFSTWRRPWRVTLEGDERVQLPAGLRPRDGSTMKGSRCLLQSIRLVGRLARSAPQSAPSTQTRVLHNAHHQVLRLFHSSPVRPKSRPVPAGFVNEDDEKRDKSLITHENLFERVARDTKNKATFNKAVDVFLKRDVRRRGHVEFIYAALKKMPEFGVERDLAVYNKLLDVFPKEVFVPRNFIQRMFNHYPRQQECGVQLLEQMETYGVMPNVETKVLLVQIFGEKGHPMRKYQRIMYWFPKFKHVNPFPVPQQLPDDPVDLARFSLTRIADDLDAKITVYQLPHTDMTESGEEITFPHIVGIQSPSQMELLARHNPSRPVYVEGPFPLWLRKTCVHYHLLRADPSPSDGKVEDPYDPDRGLIYPLLLDLDLDRDLGDDESFDVDDLDEGPVFAMCVTSRGDQATLNQWISGLQQDNPILGRVPTLFRLDAGPRELEGVDTEPGQPRRPDPQPQREETWPNEEEIIMEEEPKRSEGIKQ</sequence>
<dbReference type="EMBL" id="JAUPFM010000005">
    <property type="protein sequence ID" value="KAK2852078.1"/>
    <property type="molecule type" value="Genomic_DNA"/>
</dbReference>
<evidence type="ECO:0000256" key="6">
    <source>
        <dbReference type="ARBA" id="ARBA00022490"/>
    </source>
</evidence>
<feature type="region of interest" description="Disordered" evidence="12">
    <location>
        <begin position="442"/>
        <end position="488"/>
    </location>
</feature>
<keyword evidence="9" id="KW-0809">Transit peptide</keyword>
<feature type="compositionally biased region" description="Acidic residues" evidence="12">
    <location>
        <begin position="468"/>
        <end position="477"/>
    </location>
</feature>
<keyword evidence="11" id="KW-0539">Nucleus</keyword>
<dbReference type="GO" id="GO:0007178">
    <property type="term" value="P:cell surface receptor protein serine/threonine kinase signaling pathway"/>
    <property type="evidence" value="ECO:0007669"/>
    <property type="project" value="TreeGrafter"/>
</dbReference>
<keyword evidence="15" id="KW-1185">Reference proteome</keyword>
<dbReference type="GO" id="GO:0045087">
    <property type="term" value="P:innate immune response"/>
    <property type="evidence" value="ECO:0007669"/>
    <property type="project" value="UniProtKB-KW"/>
</dbReference>
<keyword evidence="10" id="KW-0496">Mitochondrion</keyword>
<feature type="domain" description="ECSIT C-terminal" evidence="13">
    <location>
        <begin position="314"/>
        <end position="439"/>
    </location>
</feature>
<dbReference type="Pfam" id="PF06239">
    <property type="entry name" value="ECSIT_N"/>
    <property type="match status" value="1"/>
</dbReference>
<evidence type="ECO:0000256" key="10">
    <source>
        <dbReference type="ARBA" id="ARBA00023128"/>
    </source>
</evidence>
<evidence type="ECO:0000256" key="12">
    <source>
        <dbReference type="SAM" id="MobiDB-lite"/>
    </source>
</evidence>
<name>A0AA88N6H9_CHASR</name>
<evidence type="ECO:0000256" key="2">
    <source>
        <dbReference type="ARBA" id="ARBA00004173"/>
    </source>
</evidence>
<comment type="similarity">
    <text evidence="4">Belongs to the ECSIT family.</text>
</comment>
<keyword evidence="7" id="KW-0399">Innate immunity</keyword>
<evidence type="ECO:0000313" key="14">
    <source>
        <dbReference type="EMBL" id="KAK2852078.1"/>
    </source>
</evidence>
<dbReference type="InterPro" id="IPR029342">
    <property type="entry name" value="ECIST_C"/>
</dbReference>
<evidence type="ECO:0000256" key="3">
    <source>
        <dbReference type="ARBA" id="ARBA00004496"/>
    </source>
</evidence>
<dbReference type="Pfam" id="PF14784">
    <property type="entry name" value="ECSIT_C"/>
    <property type="match status" value="1"/>
</dbReference>
<dbReference type="InterPro" id="IPR046448">
    <property type="entry name" value="ECSIT_N"/>
</dbReference>
<evidence type="ECO:0000256" key="5">
    <source>
        <dbReference type="ARBA" id="ARBA00019998"/>
    </source>
</evidence>
<evidence type="ECO:0000256" key="7">
    <source>
        <dbReference type="ARBA" id="ARBA00022588"/>
    </source>
</evidence>
<evidence type="ECO:0000256" key="8">
    <source>
        <dbReference type="ARBA" id="ARBA00022859"/>
    </source>
</evidence>
<evidence type="ECO:0000259" key="13">
    <source>
        <dbReference type="SMART" id="SM01284"/>
    </source>
</evidence>
<dbReference type="GO" id="GO:0005634">
    <property type="term" value="C:nucleus"/>
    <property type="evidence" value="ECO:0007669"/>
    <property type="project" value="UniProtKB-SubCell"/>
</dbReference>
<comment type="subcellular location">
    <subcellularLocation>
        <location evidence="3">Cytoplasm</location>
    </subcellularLocation>
    <subcellularLocation>
        <location evidence="2">Mitochondrion</location>
    </subcellularLocation>
    <subcellularLocation>
        <location evidence="1">Nucleus</location>
    </subcellularLocation>
</comment>
<comment type="caution">
    <text evidence="14">The sequence shown here is derived from an EMBL/GenBank/DDBJ whole genome shotgun (WGS) entry which is preliminary data.</text>
</comment>
<protein>
    <recommendedName>
        <fullName evidence="5">Evolutionarily conserved signaling intermediate in Toll pathway, mitochondrial</fullName>
    </recommendedName>
</protein>
<dbReference type="Gene3D" id="1.25.40.10">
    <property type="entry name" value="Tetratricopeptide repeat domain"/>
    <property type="match status" value="1"/>
</dbReference>
<gene>
    <name evidence="14" type="ORF">Q5P01_008354</name>
</gene>